<accession>A0A1H1VKL7</accession>
<dbReference type="InterPro" id="IPR052512">
    <property type="entry name" value="4CMD/NDH-1_regulator"/>
</dbReference>
<dbReference type="EMBL" id="LT629772">
    <property type="protein sequence ID" value="SDS85313.1"/>
    <property type="molecule type" value="Genomic_DNA"/>
</dbReference>
<dbReference type="Gene3D" id="1.20.1290.10">
    <property type="entry name" value="AhpD-like"/>
    <property type="match status" value="1"/>
</dbReference>
<reference evidence="2 3" key="1">
    <citation type="submission" date="2016-10" db="EMBL/GenBank/DDBJ databases">
        <authorList>
            <person name="de Groot N.N."/>
        </authorList>
    </citation>
    <scope>NUCLEOTIDE SEQUENCE [LARGE SCALE GENOMIC DNA]</scope>
    <source>
        <strain evidence="2 3">DSM 21800</strain>
    </source>
</reference>
<evidence type="ECO:0000313" key="3">
    <source>
        <dbReference type="Proteomes" id="UP000199103"/>
    </source>
</evidence>
<dbReference type="RefSeq" id="WP_091526460.1">
    <property type="nucleotide sequence ID" value="NZ_LT629772.1"/>
</dbReference>
<dbReference type="AlphaFoldDB" id="A0A1H1VKL7"/>
<feature type="domain" description="Carboxymuconolactone decarboxylase-like" evidence="1">
    <location>
        <begin position="12"/>
        <end position="95"/>
    </location>
</feature>
<dbReference type="OrthoDB" id="9802489at2"/>
<dbReference type="GO" id="GO:0051920">
    <property type="term" value="F:peroxiredoxin activity"/>
    <property type="evidence" value="ECO:0007669"/>
    <property type="project" value="InterPro"/>
</dbReference>
<dbReference type="PANTHER" id="PTHR33570">
    <property type="entry name" value="4-CARBOXYMUCONOLACTONE DECARBOXYLASE FAMILY PROTEIN"/>
    <property type="match status" value="1"/>
</dbReference>
<keyword evidence="3" id="KW-1185">Reference proteome</keyword>
<organism evidence="2 3">
    <name type="scientific">Microlunatus soli</name>
    <dbReference type="NCBI Taxonomy" id="630515"/>
    <lineage>
        <taxon>Bacteria</taxon>
        <taxon>Bacillati</taxon>
        <taxon>Actinomycetota</taxon>
        <taxon>Actinomycetes</taxon>
        <taxon>Propionibacteriales</taxon>
        <taxon>Propionibacteriaceae</taxon>
        <taxon>Microlunatus</taxon>
    </lineage>
</organism>
<name>A0A1H1VKL7_9ACTN</name>
<evidence type="ECO:0000259" key="1">
    <source>
        <dbReference type="Pfam" id="PF02627"/>
    </source>
</evidence>
<dbReference type="SUPFAM" id="SSF69118">
    <property type="entry name" value="AhpD-like"/>
    <property type="match status" value="1"/>
</dbReference>
<gene>
    <name evidence="2" type="ORF">SAMN04489812_3253</name>
</gene>
<evidence type="ECO:0000313" key="2">
    <source>
        <dbReference type="EMBL" id="SDS85313.1"/>
    </source>
</evidence>
<dbReference type="InterPro" id="IPR003779">
    <property type="entry name" value="CMD-like"/>
</dbReference>
<dbReference type="PANTHER" id="PTHR33570:SF2">
    <property type="entry name" value="CARBOXYMUCONOLACTONE DECARBOXYLASE-LIKE DOMAIN-CONTAINING PROTEIN"/>
    <property type="match status" value="1"/>
</dbReference>
<feature type="domain" description="Carboxymuconolactone decarboxylase-like" evidence="1">
    <location>
        <begin position="151"/>
        <end position="231"/>
    </location>
</feature>
<protein>
    <submittedName>
        <fullName evidence="2">4-carboxymuconolactone decarboxylase</fullName>
    </submittedName>
</protein>
<dbReference type="Proteomes" id="UP000199103">
    <property type="component" value="Chromosome I"/>
</dbReference>
<dbReference type="InterPro" id="IPR029032">
    <property type="entry name" value="AhpD-like"/>
</dbReference>
<proteinExistence type="predicted"/>
<dbReference type="Pfam" id="PF02627">
    <property type="entry name" value="CMD"/>
    <property type="match status" value="2"/>
</dbReference>
<dbReference type="STRING" id="630515.SAMN04489812_3253"/>
<sequence>MTLTTPFIDTDPELVGWFDAFADGEVSEHDDLDRRTRLLCQLAALIACQADGAYRELLTAALPDDVAPVQIKEVVYQAVPYLGMAKVYDFLLATNEILTEHGIALPLPGQATTTPADRLESGADVQRKIVGADRFESLRTGGPTDLQHIPHLLSANCFGDHYTRTGLELDTRELITFSLLVAQGGCDPQVRGHVQGNLNVGNDRSMLINVVTQLLPLIGYPRTLNGIAAINDVAPAGTPAPHTKEK</sequence>